<dbReference type="GO" id="GO:0051287">
    <property type="term" value="F:NAD binding"/>
    <property type="evidence" value="ECO:0007669"/>
    <property type="project" value="InterPro"/>
</dbReference>
<dbReference type="Gene3D" id="3.40.50.720">
    <property type="entry name" value="NAD(P)-binding Rossmann-like Domain"/>
    <property type="match status" value="2"/>
</dbReference>
<dbReference type="PANTHER" id="PTHR43333:SF1">
    <property type="entry name" value="D-ISOMER SPECIFIC 2-HYDROXYACID DEHYDROGENASE NAD-BINDING DOMAIN-CONTAINING PROTEIN"/>
    <property type="match status" value="1"/>
</dbReference>
<organism evidence="4 5">
    <name type="scientific">Bifidobacterium bombi DSM 19703</name>
    <dbReference type="NCBI Taxonomy" id="1341695"/>
    <lineage>
        <taxon>Bacteria</taxon>
        <taxon>Bacillati</taxon>
        <taxon>Actinomycetota</taxon>
        <taxon>Actinomycetes</taxon>
        <taxon>Bifidobacteriales</taxon>
        <taxon>Bifidobacteriaceae</taxon>
        <taxon>Bifidobacterium</taxon>
    </lineage>
</organism>
<dbReference type="OrthoDB" id="4324715at2"/>
<dbReference type="SUPFAM" id="SSF52283">
    <property type="entry name" value="Formate/glycerate dehydrogenase catalytic domain-like"/>
    <property type="match status" value="1"/>
</dbReference>
<accession>A0A080N4F7</accession>
<evidence type="ECO:0000256" key="2">
    <source>
        <dbReference type="ARBA" id="ARBA00023027"/>
    </source>
</evidence>
<evidence type="ECO:0000256" key="1">
    <source>
        <dbReference type="ARBA" id="ARBA00023002"/>
    </source>
</evidence>
<dbReference type="EMBL" id="ATLK01000001">
    <property type="protein sequence ID" value="KFF31315.1"/>
    <property type="molecule type" value="Genomic_DNA"/>
</dbReference>
<dbReference type="CDD" id="cd05300">
    <property type="entry name" value="2-Hacid_dh_1"/>
    <property type="match status" value="1"/>
</dbReference>
<sequence length="357" mass="37880">MTEQVDHGGVGESGLDENLAGGLYDGLVDDGRVGDERLILDCVPMNESDKARLRCAAGDVPVVFNDRPELFGSMHTYMEVPRRYGSQVTAVIGNIAPDVAAGLPRLQWLQTSSAGVDKYSTPGLLGSEVSLTSASGAFGQAVGEHMFAMMWSLMNRLPAYARLQYEGRWQEGGNVLSPRGKRALVLGTGDIGSYFASLAKSVAMSTDGVRRDAGKSAANIDTMHTFDELDELIPQADVIAMALPASPATHHLIDARRIALMKPTAVLINAGRGDGVDCEALAAALGDGAIFGAGLDVTDPEPLPPDNPLWNDPRCLITPHVAGGAHLAATTGRIIDIVVENTRRYVCGEPLKNLVRH</sequence>
<dbReference type="eggNOG" id="COG0111">
    <property type="taxonomic scope" value="Bacteria"/>
</dbReference>
<dbReference type="Pfam" id="PF02826">
    <property type="entry name" value="2-Hacid_dh_C"/>
    <property type="match status" value="1"/>
</dbReference>
<gene>
    <name evidence="4" type="ORF">BBOMB_0660</name>
</gene>
<feature type="domain" description="D-isomer specific 2-hydroxyacid dehydrogenase NAD-binding" evidence="3">
    <location>
        <begin position="147"/>
        <end position="322"/>
    </location>
</feature>
<dbReference type="EC" id="1.1.1.26" evidence="4"/>
<keyword evidence="2" id="KW-0520">NAD</keyword>
<proteinExistence type="predicted"/>
<dbReference type="PANTHER" id="PTHR43333">
    <property type="entry name" value="2-HACID_DH_C DOMAIN-CONTAINING PROTEIN"/>
    <property type="match status" value="1"/>
</dbReference>
<comment type="caution">
    <text evidence="4">The sequence shown here is derived from an EMBL/GenBank/DDBJ whole genome shotgun (WGS) entry which is preliminary data.</text>
</comment>
<name>A0A080N4F7_9BIFI</name>
<reference evidence="4 5" key="1">
    <citation type="journal article" date="2014" name="Appl. Environ. Microbiol.">
        <title>Genomic encyclopedia of type strains of the genus Bifidobacterium.</title>
        <authorList>
            <person name="Milani C."/>
            <person name="Lugli G.A."/>
            <person name="Duranti S."/>
            <person name="Turroni F."/>
            <person name="Bottacini F."/>
            <person name="Mangifesta M."/>
            <person name="Sanchez B."/>
            <person name="Viappiani A."/>
            <person name="Mancabelli L."/>
            <person name="Taminiau B."/>
            <person name="Delcenserie V."/>
            <person name="Barrangou R."/>
            <person name="Margolles A."/>
            <person name="van Sinderen D."/>
            <person name="Ventura M."/>
        </authorList>
    </citation>
    <scope>NUCLEOTIDE SEQUENCE [LARGE SCALE GENOMIC DNA]</scope>
    <source>
        <strain evidence="4 5">DSM 19703</strain>
    </source>
</reference>
<keyword evidence="1 4" id="KW-0560">Oxidoreductase</keyword>
<dbReference type="Proteomes" id="UP000028730">
    <property type="component" value="Unassembled WGS sequence"/>
</dbReference>
<dbReference type="SUPFAM" id="SSF51735">
    <property type="entry name" value="NAD(P)-binding Rossmann-fold domains"/>
    <property type="match status" value="1"/>
</dbReference>
<evidence type="ECO:0000313" key="5">
    <source>
        <dbReference type="Proteomes" id="UP000028730"/>
    </source>
</evidence>
<dbReference type="GO" id="GO:0047964">
    <property type="term" value="F:glyoxylate reductase (NADH) activity"/>
    <property type="evidence" value="ECO:0007669"/>
    <property type="project" value="UniProtKB-EC"/>
</dbReference>
<dbReference type="InterPro" id="IPR006140">
    <property type="entry name" value="D-isomer_DH_NAD-bd"/>
</dbReference>
<keyword evidence="5" id="KW-1185">Reference proteome</keyword>
<evidence type="ECO:0000313" key="4">
    <source>
        <dbReference type="EMBL" id="KFF31315.1"/>
    </source>
</evidence>
<protein>
    <submittedName>
        <fullName evidence="4">D-isomer specific 2-hydroxyacid dehydrogenase, NAD-binding protein</fullName>
        <ecNumber evidence="4">1.1.1.26</ecNumber>
    </submittedName>
</protein>
<dbReference type="InterPro" id="IPR036291">
    <property type="entry name" value="NAD(P)-bd_dom_sf"/>
</dbReference>
<dbReference type="STRING" id="1341695.BBOMB_0660"/>
<dbReference type="AlphaFoldDB" id="A0A080N4F7"/>
<evidence type="ECO:0000259" key="3">
    <source>
        <dbReference type="Pfam" id="PF02826"/>
    </source>
</evidence>